<evidence type="ECO:0000313" key="12">
    <source>
        <dbReference type="Proteomes" id="UP000664169"/>
    </source>
</evidence>
<dbReference type="OrthoDB" id="536211at2759"/>
<evidence type="ECO:0000256" key="7">
    <source>
        <dbReference type="ARBA" id="ARBA00023049"/>
    </source>
</evidence>
<reference evidence="11" key="1">
    <citation type="submission" date="2021-03" db="EMBL/GenBank/DDBJ databases">
        <authorList>
            <person name="Tagirdzhanova G."/>
        </authorList>
    </citation>
    <scope>NUCLEOTIDE SEQUENCE</scope>
</reference>
<feature type="domain" description="Peptidase M43 pregnancy-associated plasma-A" evidence="10">
    <location>
        <begin position="212"/>
        <end position="302"/>
    </location>
</feature>
<dbReference type="Pfam" id="PF05572">
    <property type="entry name" value="Peptidase_M43"/>
    <property type="match status" value="1"/>
</dbReference>
<keyword evidence="6" id="KW-0862">Zinc</keyword>
<comment type="similarity">
    <text evidence="1">Belongs to the peptidase M43B family.</text>
</comment>
<dbReference type="PANTHER" id="PTHR47466:SF1">
    <property type="entry name" value="METALLOPROTEASE MEP1 (AFU_ORTHOLOGUE AFUA_1G07730)-RELATED"/>
    <property type="match status" value="1"/>
</dbReference>
<dbReference type="GO" id="GO:0046872">
    <property type="term" value="F:metal ion binding"/>
    <property type="evidence" value="ECO:0007669"/>
    <property type="project" value="UniProtKB-KW"/>
</dbReference>
<keyword evidence="2" id="KW-0645">Protease</keyword>
<dbReference type="GO" id="GO:0008237">
    <property type="term" value="F:metallopeptidase activity"/>
    <property type="evidence" value="ECO:0007669"/>
    <property type="project" value="UniProtKB-KW"/>
</dbReference>
<keyword evidence="3" id="KW-0479">Metal-binding</keyword>
<sequence length="310" mass="33833">MLFLQLALLASAASALPTYPIHKNTTTTSANSTTIPSRLCGVDEPSSALLDAHTNIRSSLRKREPTRSRKYTVDTVFHIITTEDQKNTITKSMVANQFGALQSAYASSSISFRLKSVNYVVNDTWATDAADSDMKAALRQGNYSTLNIYFQSNLSTSFDGTPSQLLGYCTLPTNVTYSPCDGCDPTEMPADNYAMDGCNVHAGTMPNGPLQYYNQGKTAVHEVGHWFGLLHTFQDNSCADGDAGDFIDDTPQESVSTDGCPVGKKSCPDCPGVDPIHNFMDYSQDSCYEGFTPDQIHRMQEMFGSLRLGE</sequence>
<dbReference type="GO" id="GO:0006508">
    <property type="term" value="P:proteolysis"/>
    <property type="evidence" value="ECO:0007669"/>
    <property type="project" value="UniProtKB-KW"/>
</dbReference>
<dbReference type="EMBL" id="CAJPDQ010000001">
    <property type="protein sequence ID" value="CAF9903924.1"/>
    <property type="molecule type" value="Genomic_DNA"/>
</dbReference>
<keyword evidence="4 9" id="KW-0732">Signal</keyword>
<dbReference type="InterPro" id="IPR024079">
    <property type="entry name" value="MetalloPept_cat_dom_sf"/>
</dbReference>
<dbReference type="PANTHER" id="PTHR47466">
    <property type="match status" value="1"/>
</dbReference>
<evidence type="ECO:0000313" key="11">
    <source>
        <dbReference type="EMBL" id="CAF9903924.1"/>
    </source>
</evidence>
<evidence type="ECO:0000256" key="6">
    <source>
        <dbReference type="ARBA" id="ARBA00022833"/>
    </source>
</evidence>
<keyword evidence="8" id="KW-1015">Disulfide bond</keyword>
<name>A0A8H3I851_9LECA</name>
<dbReference type="CDD" id="cd04275">
    <property type="entry name" value="ZnMc_pappalysin_like"/>
    <property type="match status" value="1"/>
</dbReference>
<evidence type="ECO:0000256" key="3">
    <source>
        <dbReference type="ARBA" id="ARBA00022723"/>
    </source>
</evidence>
<evidence type="ECO:0000256" key="4">
    <source>
        <dbReference type="ARBA" id="ARBA00022729"/>
    </source>
</evidence>
<organism evidence="11 12">
    <name type="scientific">Gomphillus americanus</name>
    <dbReference type="NCBI Taxonomy" id="1940652"/>
    <lineage>
        <taxon>Eukaryota</taxon>
        <taxon>Fungi</taxon>
        <taxon>Dikarya</taxon>
        <taxon>Ascomycota</taxon>
        <taxon>Pezizomycotina</taxon>
        <taxon>Lecanoromycetes</taxon>
        <taxon>OSLEUM clade</taxon>
        <taxon>Ostropomycetidae</taxon>
        <taxon>Ostropales</taxon>
        <taxon>Graphidaceae</taxon>
        <taxon>Gomphilloideae</taxon>
        <taxon>Gomphillus</taxon>
    </lineage>
</organism>
<dbReference type="Gene3D" id="3.40.390.10">
    <property type="entry name" value="Collagenase (Catalytic Domain)"/>
    <property type="match status" value="1"/>
</dbReference>
<evidence type="ECO:0000256" key="1">
    <source>
        <dbReference type="ARBA" id="ARBA00008721"/>
    </source>
</evidence>
<feature type="chain" id="PRO_5034868309" description="Peptidase M43 pregnancy-associated plasma-A domain-containing protein" evidence="9">
    <location>
        <begin position="16"/>
        <end position="310"/>
    </location>
</feature>
<dbReference type="InterPro" id="IPR008754">
    <property type="entry name" value="Peptidase_M43"/>
</dbReference>
<dbReference type="SUPFAM" id="SSF55486">
    <property type="entry name" value="Metalloproteases ('zincins'), catalytic domain"/>
    <property type="match status" value="1"/>
</dbReference>
<evidence type="ECO:0000259" key="10">
    <source>
        <dbReference type="Pfam" id="PF05572"/>
    </source>
</evidence>
<evidence type="ECO:0000256" key="8">
    <source>
        <dbReference type="ARBA" id="ARBA00023157"/>
    </source>
</evidence>
<evidence type="ECO:0000256" key="5">
    <source>
        <dbReference type="ARBA" id="ARBA00022801"/>
    </source>
</evidence>
<gene>
    <name evidence="11" type="ORF">GOMPHAMPRED_000633</name>
</gene>
<evidence type="ECO:0000256" key="2">
    <source>
        <dbReference type="ARBA" id="ARBA00022670"/>
    </source>
</evidence>
<feature type="signal peptide" evidence="9">
    <location>
        <begin position="1"/>
        <end position="15"/>
    </location>
</feature>
<keyword evidence="7" id="KW-0482">Metalloprotease</keyword>
<protein>
    <recommendedName>
        <fullName evidence="10">Peptidase M43 pregnancy-associated plasma-A domain-containing protein</fullName>
    </recommendedName>
</protein>
<proteinExistence type="inferred from homology"/>
<evidence type="ECO:0000256" key="9">
    <source>
        <dbReference type="SAM" id="SignalP"/>
    </source>
</evidence>
<dbReference type="Proteomes" id="UP000664169">
    <property type="component" value="Unassembled WGS sequence"/>
</dbReference>
<keyword evidence="12" id="KW-1185">Reference proteome</keyword>
<dbReference type="AlphaFoldDB" id="A0A8H3I851"/>
<comment type="caution">
    <text evidence="11">The sequence shown here is derived from an EMBL/GenBank/DDBJ whole genome shotgun (WGS) entry which is preliminary data.</text>
</comment>
<accession>A0A8H3I851</accession>
<keyword evidence="5" id="KW-0378">Hydrolase</keyword>